<proteinExistence type="predicted"/>
<protein>
    <submittedName>
        <fullName evidence="1">Uncharacterized protein</fullName>
    </submittedName>
</protein>
<keyword evidence="2" id="KW-1185">Reference proteome</keyword>
<organism evidence="1 2">
    <name type="scientific">Rhynchophorus ferrugineus</name>
    <name type="common">Red palm weevil</name>
    <name type="synonym">Curculio ferrugineus</name>
    <dbReference type="NCBI Taxonomy" id="354439"/>
    <lineage>
        <taxon>Eukaryota</taxon>
        <taxon>Metazoa</taxon>
        <taxon>Ecdysozoa</taxon>
        <taxon>Arthropoda</taxon>
        <taxon>Hexapoda</taxon>
        <taxon>Insecta</taxon>
        <taxon>Pterygota</taxon>
        <taxon>Neoptera</taxon>
        <taxon>Endopterygota</taxon>
        <taxon>Coleoptera</taxon>
        <taxon>Polyphaga</taxon>
        <taxon>Cucujiformia</taxon>
        <taxon>Curculionidae</taxon>
        <taxon>Dryophthorinae</taxon>
        <taxon>Rhynchophorus</taxon>
    </lineage>
</organism>
<comment type="caution">
    <text evidence="1">The sequence shown here is derived from an EMBL/GenBank/DDBJ whole genome shotgun (WGS) entry which is preliminary data.</text>
</comment>
<accession>A0A834MIJ9</accession>
<reference evidence="1" key="1">
    <citation type="submission" date="2020-08" db="EMBL/GenBank/DDBJ databases">
        <title>Genome sequencing and assembly of the red palm weevil Rhynchophorus ferrugineus.</title>
        <authorList>
            <person name="Dias G.B."/>
            <person name="Bergman C.M."/>
            <person name="Manee M."/>
        </authorList>
    </citation>
    <scope>NUCLEOTIDE SEQUENCE</scope>
    <source>
        <strain evidence="1">AA-2017</strain>
        <tissue evidence="1">Whole larva</tissue>
    </source>
</reference>
<dbReference type="AlphaFoldDB" id="A0A834MIJ9"/>
<name>A0A834MIJ9_RHYFE</name>
<sequence>MIHLHQALNLAEKQIRVGDETQQTEKNRVIKYKKEINSKFIEPNNQGGSSSEIRHISSVNEDSASWLHQNILINSLLNNPMMAYDKQLNAVPLSYGNHTVSQWNSYGEDPCQSLLVSITGAETHYGSDFRYHSTQYPIRSDENSFSYFTYRAEIRAGYHEI</sequence>
<gene>
    <name evidence="1" type="ORF">GWI33_011909</name>
</gene>
<evidence type="ECO:0000313" key="2">
    <source>
        <dbReference type="Proteomes" id="UP000625711"/>
    </source>
</evidence>
<evidence type="ECO:0000313" key="1">
    <source>
        <dbReference type="EMBL" id="KAF7285058.1"/>
    </source>
</evidence>
<dbReference type="Proteomes" id="UP000625711">
    <property type="component" value="Unassembled WGS sequence"/>
</dbReference>
<dbReference type="EMBL" id="JAACXV010000061">
    <property type="protein sequence ID" value="KAF7285058.1"/>
    <property type="molecule type" value="Genomic_DNA"/>
</dbReference>